<evidence type="ECO:0000313" key="4">
    <source>
        <dbReference type="Proteomes" id="UP000321734"/>
    </source>
</evidence>
<dbReference type="Pfam" id="PF00072">
    <property type="entry name" value="Response_reg"/>
    <property type="match status" value="1"/>
</dbReference>
<organism evidence="3 4">
    <name type="scientific">Gelidibacter salicanalis</name>
    <dbReference type="NCBI Taxonomy" id="291193"/>
    <lineage>
        <taxon>Bacteria</taxon>
        <taxon>Pseudomonadati</taxon>
        <taxon>Bacteroidota</taxon>
        <taxon>Flavobacteriia</taxon>
        <taxon>Flavobacteriales</taxon>
        <taxon>Flavobacteriaceae</taxon>
        <taxon>Gelidibacter</taxon>
    </lineage>
</organism>
<dbReference type="OrthoDB" id="7631574at2"/>
<dbReference type="SMART" id="SM00448">
    <property type="entry name" value="REC"/>
    <property type="match status" value="1"/>
</dbReference>
<dbReference type="SUPFAM" id="SSF52172">
    <property type="entry name" value="CheY-like"/>
    <property type="match status" value="1"/>
</dbReference>
<evidence type="ECO:0000259" key="2">
    <source>
        <dbReference type="PROSITE" id="PS50110"/>
    </source>
</evidence>
<dbReference type="PROSITE" id="PS50110">
    <property type="entry name" value="RESPONSE_REGULATORY"/>
    <property type="match status" value="1"/>
</dbReference>
<sequence>MDVNKVEILLIEDNMNDAELAIRAFKKGNINNTLVHLKDGAQALEFLYGTGKFEGRDTTNKPKVILLDLKMPKMDGLEVLTHIKAHELTKAIPVVVLTSSKEHPDIERAYSLGANSYIVKPVELDEFTKVVTDLGFYWLLKNQSPV</sequence>
<name>A0A5C7AD52_9FLAO</name>
<dbReference type="InterPro" id="IPR001789">
    <property type="entry name" value="Sig_transdc_resp-reg_receiver"/>
</dbReference>
<dbReference type="RefSeq" id="WP_146893916.1">
    <property type="nucleotide sequence ID" value="NZ_VORX01000007.1"/>
</dbReference>
<keyword evidence="4" id="KW-1185">Reference proteome</keyword>
<reference evidence="3 4" key="1">
    <citation type="submission" date="2019-08" db="EMBL/GenBank/DDBJ databases">
        <title>Genome sequence of Gelidibacter salicanalis IC162T.</title>
        <authorList>
            <person name="Bowman J.P."/>
        </authorList>
    </citation>
    <scope>NUCLEOTIDE SEQUENCE [LARGE SCALE GENOMIC DNA]</scope>
    <source>
        <strain evidence="3 4">IC162</strain>
    </source>
</reference>
<evidence type="ECO:0000313" key="3">
    <source>
        <dbReference type="EMBL" id="TXE06606.1"/>
    </source>
</evidence>
<dbReference type="AlphaFoldDB" id="A0A5C7AD52"/>
<dbReference type="PANTHER" id="PTHR44520">
    <property type="entry name" value="RESPONSE REGULATOR RCP1-RELATED"/>
    <property type="match status" value="1"/>
</dbReference>
<evidence type="ECO:0000256" key="1">
    <source>
        <dbReference type="PROSITE-ProRule" id="PRU00169"/>
    </source>
</evidence>
<dbReference type="PANTHER" id="PTHR44520:SF1">
    <property type="entry name" value="TWO-COMPONENT SYSTEM REGULATORY PROTEIN"/>
    <property type="match status" value="1"/>
</dbReference>
<feature type="domain" description="Response regulatory" evidence="2">
    <location>
        <begin position="7"/>
        <end position="135"/>
    </location>
</feature>
<dbReference type="Proteomes" id="UP000321734">
    <property type="component" value="Unassembled WGS sequence"/>
</dbReference>
<accession>A0A5C7AD52</accession>
<keyword evidence="1" id="KW-0597">Phosphoprotein</keyword>
<dbReference type="EMBL" id="VORX01000007">
    <property type="protein sequence ID" value="TXE06606.1"/>
    <property type="molecule type" value="Genomic_DNA"/>
</dbReference>
<dbReference type="GO" id="GO:0000160">
    <property type="term" value="P:phosphorelay signal transduction system"/>
    <property type="evidence" value="ECO:0007669"/>
    <property type="project" value="InterPro"/>
</dbReference>
<dbReference type="InterPro" id="IPR011006">
    <property type="entry name" value="CheY-like_superfamily"/>
</dbReference>
<dbReference type="Gene3D" id="3.40.50.2300">
    <property type="match status" value="1"/>
</dbReference>
<dbReference type="InterPro" id="IPR052893">
    <property type="entry name" value="TCS_response_regulator"/>
</dbReference>
<gene>
    <name evidence="3" type="ORF">ES711_13965</name>
</gene>
<proteinExistence type="predicted"/>
<protein>
    <submittedName>
        <fullName evidence="3">Response regulator</fullName>
    </submittedName>
</protein>
<feature type="modified residue" description="4-aspartylphosphate" evidence="1">
    <location>
        <position position="68"/>
    </location>
</feature>
<dbReference type="CDD" id="cd17557">
    <property type="entry name" value="REC_Rcp-like"/>
    <property type="match status" value="1"/>
</dbReference>
<comment type="caution">
    <text evidence="3">The sequence shown here is derived from an EMBL/GenBank/DDBJ whole genome shotgun (WGS) entry which is preliminary data.</text>
</comment>